<protein>
    <submittedName>
        <fullName evidence="1">Uncharacterized protein</fullName>
    </submittedName>
</protein>
<dbReference type="STRING" id="45073.Lqui_1975"/>
<evidence type="ECO:0000313" key="1">
    <source>
        <dbReference type="EMBL" id="KTD49143.1"/>
    </source>
</evidence>
<evidence type="ECO:0000313" key="2">
    <source>
        <dbReference type="Proteomes" id="UP000054618"/>
    </source>
</evidence>
<gene>
    <name evidence="1" type="ORF">Lqui_1975</name>
</gene>
<dbReference type="AlphaFoldDB" id="A0A0W0XWJ3"/>
<name>A0A0W0XWJ3_9GAMM</name>
<proteinExistence type="predicted"/>
<keyword evidence="2" id="KW-1185">Reference proteome</keyword>
<dbReference type="EMBL" id="LNYS01000011">
    <property type="protein sequence ID" value="KTD49143.1"/>
    <property type="molecule type" value="Genomic_DNA"/>
</dbReference>
<organism evidence="1 2">
    <name type="scientific">Legionella quinlivanii</name>
    <dbReference type="NCBI Taxonomy" id="45073"/>
    <lineage>
        <taxon>Bacteria</taxon>
        <taxon>Pseudomonadati</taxon>
        <taxon>Pseudomonadota</taxon>
        <taxon>Gammaproteobacteria</taxon>
        <taxon>Legionellales</taxon>
        <taxon>Legionellaceae</taxon>
        <taxon>Legionella</taxon>
    </lineage>
</organism>
<dbReference type="Proteomes" id="UP000054618">
    <property type="component" value="Unassembled WGS sequence"/>
</dbReference>
<comment type="caution">
    <text evidence="1">The sequence shown here is derived from an EMBL/GenBank/DDBJ whole genome shotgun (WGS) entry which is preliminary data.</text>
</comment>
<sequence>MQTDMRLKLELSKVRYYKRNLDYNMGDKRMVALGALPLVFLGWKMIRASGIFAFLKEAAKFALLTAIGSMKRNFLLNLKSLISRSF</sequence>
<dbReference type="PATRIC" id="fig|45073.5.peg.2083"/>
<reference evidence="1 2" key="1">
    <citation type="submission" date="2015-11" db="EMBL/GenBank/DDBJ databases">
        <title>Genomic analysis of 38 Legionella species identifies large and diverse effector repertoires.</title>
        <authorList>
            <person name="Burstein D."/>
            <person name="Amaro F."/>
            <person name="Zusman T."/>
            <person name="Lifshitz Z."/>
            <person name="Cohen O."/>
            <person name="Gilbert J.A."/>
            <person name="Pupko T."/>
            <person name="Shuman H.A."/>
            <person name="Segal G."/>
        </authorList>
    </citation>
    <scope>NUCLEOTIDE SEQUENCE [LARGE SCALE GENOMIC DNA]</scope>
    <source>
        <strain evidence="1 2">CDC#1442-AUS-E</strain>
    </source>
</reference>
<accession>A0A0W0XWJ3</accession>